<sequence>MNNHVGATGDTLEKILRPTLKDMIFSVARHRICFETTFTYQFPLWTLQADQAGSQEDLQDWLDVCAADTLEATIHDRLDVSLSDSSVVWCMGDLGQLSIVNDYKSLCVATMNHQHTGKGIIQLYVVKNTGQNIPETYDCGLIS</sequence>
<reference evidence="1" key="1">
    <citation type="journal article" date="2021" name="J Fungi (Basel)">
        <title>Virulence traits and population genomics of the black yeast Aureobasidium melanogenum.</title>
        <authorList>
            <person name="Cernosa A."/>
            <person name="Sun X."/>
            <person name="Gostincar C."/>
            <person name="Fang C."/>
            <person name="Gunde-Cimerman N."/>
            <person name="Song Z."/>
        </authorList>
    </citation>
    <scope>NUCLEOTIDE SEQUENCE</scope>
    <source>
        <strain evidence="1">EXF-9298</strain>
    </source>
</reference>
<dbReference type="EMBL" id="JAHFXS010000663">
    <property type="protein sequence ID" value="KAG9982863.1"/>
    <property type="molecule type" value="Genomic_DNA"/>
</dbReference>
<reference evidence="1" key="2">
    <citation type="submission" date="2021-08" db="EMBL/GenBank/DDBJ databases">
        <authorList>
            <person name="Gostincar C."/>
            <person name="Sun X."/>
            <person name="Song Z."/>
            <person name="Gunde-Cimerman N."/>
        </authorList>
    </citation>
    <scope>NUCLEOTIDE SEQUENCE</scope>
    <source>
        <strain evidence="1">EXF-9298</strain>
    </source>
</reference>
<accession>A0A9P8JXA3</accession>
<protein>
    <submittedName>
        <fullName evidence="1">Uncharacterized protein</fullName>
    </submittedName>
</protein>
<keyword evidence="2" id="KW-1185">Reference proteome</keyword>
<dbReference type="Proteomes" id="UP000729357">
    <property type="component" value="Unassembled WGS sequence"/>
</dbReference>
<dbReference type="AlphaFoldDB" id="A0A9P8JXA3"/>
<evidence type="ECO:0000313" key="1">
    <source>
        <dbReference type="EMBL" id="KAG9982863.1"/>
    </source>
</evidence>
<proteinExistence type="predicted"/>
<name>A0A9P8JXA3_AURME</name>
<gene>
    <name evidence="1" type="ORF">KCU98_g6487</name>
</gene>
<comment type="caution">
    <text evidence="1">The sequence shown here is derived from an EMBL/GenBank/DDBJ whole genome shotgun (WGS) entry which is preliminary data.</text>
</comment>
<evidence type="ECO:0000313" key="2">
    <source>
        <dbReference type="Proteomes" id="UP000729357"/>
    </source>
</evidence>
<feature type="non-terminal residue" evidence="1">
    <location>
        <position position="143"/>
    </location>
</feature>
<organism evidence="1 2">
    <name type="scientific">Aureobasidium melanogenum</name>
    <name type="common">Aureobasidium pullulans var. melanogenum</name>
    <dbReference type="NCBI Taxonomy" id="46634"/>
    <lineage>
        <taxon>Eukaryota</taxon>
        <taxon>Fungi</taxon>
        <taxon>Dikarya</taxon>
        <taxon>Ascomycota</taxon>
        <taxon>Pezizomycotina</taxon>
        <taxon>Dothideomycetes</taxon>
        <taxon>Dothideomycetidae</taxon>
        <taxon>Dothideales</taxon>
        <taxon>Saccotheciaceae</taxon>
        <taxon>Aureobasidium</taxon>
    </lineage>
</organism>